<evidence type="ECO:0000259" key="1">
    <source>
        <dbReference type="PROSITE" id="PS50181"/>
    </source>
</evidence>
<sequence>MLLEEIPVEIWLEIFRYLGTIDLYRAFYNLNTRINTILSHIHLYFDLNADDECSPLIIYAFEQQIYSLRLSSNAITVFYSVFTLTQFNNLSKLKLVDILSEQYDHITLELLTLKHLKYLDLTTSEKGGSYNCDQILKISTLKSCYLGFYYLDCLRFSMSASIFTPSLVECLIIKLLYVDDVYKFLLHMPKLKRLTVIGRSSKDGEENNSSILILPSLVCFRLIIRECGTWNFERLDSLLICFPKLNSFEFMNYGNDFRDDHWW</sequence>
<evidence type="ECO:0000313" key="3">
    <source>
        <dbReference type="EMBL" id="CAF3759322.1"/>
    </source>
</evidence>
<evidence type="ECO:0000313" key="4">
    <source>
        <dbReference type="Proteomes" id="UP000677228"/>
    </source>
</evidence>
<proteinExistence type="predicted"/>
<dbReference type="Proteomes" id="UP000677228">
    <property type="component" value="Unassembled WGS sequence"/>
</dbReference>
<dbReference type="PROSITE" id="PS50181">
    <property type="entry name" value="FBOX"/>
    <property type="match status" value="1"/>
</dbReference>
<gene>
    <name evidence="2" type="ORF">OVA965_LOCUS13984</name>
    <name evidence="3" type="ORF">TMI583_LOCUS13987</name>
</gene>
<dbReference type="AlphaFoldDB" id="A0A8S2DVW8"/>
<dbReference type="Proteomes" id="UP000682733">
    <property type="component" value="Unassembled WGS sequence"/>
</dbReference>
<dbReference type="InterPro" id="IPR001810">
    <property type="entry name" value="F-box_dom"/>
</dbReference>
<dbReference type="EMBL" id="CAJOBA010005963">
    <property type="protein sequence ID" value="CAF3759322.1"/>
    <property type="molecule type" value="Genomic_DNA"/>
</dbReference>
<dbReference type="SUPFAM" id="SSF52047">
    <property type="entry name" value="RNI-like"/>
    <property type="match status" value="1"/>
</dbReference>
<accession>A0A8S2DVW8</accession>
<name>A0A8S2DVW8_9BILA</name>
<protein>
    <recommendedName>
        <fullName evidence="1">F-box domain-containing protein</fullName>
    </recommendedName>
</protein>
<organism evidence="2 4">
    <name type="scientific">Didymodactylos carnosus</name>
    <dbReference type="NCBI Taxonomy" id="1234261"/>
    <lineage>
        <taxon>Eukaryota</taxon>
        <taxon>Metazoa</taxon>
        <taxon>Spiralia</taxon>
        <taxon>Gnathifera</taxon>
        <taxon>Rotifera</taxon>
        <taxon>Eurotatoria</taxon>
        <taxon>Bdelloidea</taxon>
        <taxon>Philodinida</taxon>
        <taxon>Philodinidae</taxon>
        <taxon>Didymodactylos</taxon>
    </lineage>
</organism>
<reference evidence="2" key="1">
    <citation type="submission" date="2021-02" db="EMBL/GenBank/DDBJ databases">
        <authorList>
            <person name="Nowell W R."/>
        </authorList>
    </citation>
    <scope>NUCLEOTIDE SEQUENCE</scope>
</reference>
<dbReference type="EMBL" id="CAJNOK010005956">
    <property type="protein sequence ID" value="CAF0989160.1"/>
    <property type="molecule type" value="Genomic_DNA"/>
</dbReference>
<feature type="domain" description="F-box" evidence="1">
    <location>
        <begin position="1"/>
        <end position="47"/>
    </location>
</feature>
<comment type="caution">
    <text evidence="2">The sequence shown here is derived from an EMBL/GenBank/DDBJ whole genome shotgun (WGS) entry which is preliminary data.</text>
</comment>
<evidence type="ECO:0000313" key="2">
    <source>
        <dbReference type="EMBL" id="CAF0989160.1"/>
    </source>
</evidence>